<dbReference type="EMBL" id="AFNU02000005">
    <property type="protein sequence ID" value="ERJ12181.1"/>
    <property type="molecule type" value="Genomic_DNA"/>
</dbReference>
<evidence type="ECO:0000313" key="3">
    <source>
        <dbReference type="Proteomes" id="UP000005707"/>
    </source>
</evidence>
<reference evidence="2 3" key="1">
    <citation type="journal article" date="2011" name="J. Bacteriol.">
        <title>Genome sequence of Haloplasma contractile, an unusual contractile bacterium from a deep-sea anoxic brine lake.</title>
        <authorList>
            <person name="Antunes A."/>
            <person name="Alam I."/>
            <person name="El Dorry H."/>
            <person name="Siam R."/>
            <person name="Robertson A."/>
            <person name="Bajic V.B."/>
            <person name="Stingl U."/>
        </authorList>
    </citation>
    <scope>NUCLEOTIDE SEQUENCE [LARGE SCALE GENOMIC DNA]</scope>
    <source>
        <strain evidence="2 3">SSD-17B</strain>
    </source>
</reference>
<dbReference type="eggNOG" id="COG1247">
    <property type="taxonomic scope" value="Bacteria"/>
</dbReference>
<dbReference type="GO" id="GO:0008233">
    <property type="term" value="F:peptidase activity"/>
    <property type="evidence" value="ECO:0007669"/>
    <property type="project" value="UniProtKB-KW"/>
</dbReference>
<dbReference type="GO" id="GO:0006508">
    <property type="term" value="P:proteolysis"/>
    <property type="evidence" value="ECO:0007669"/>
    <property type="project" value="UniProtKB-KW"/>
</dbReference>
<dbReference type="AlphaFoldDB" id="F7Q211"/>
<evidence type="ECO:0000259" key="1">
    <source>
        <dbReference type="PROSITE" id="PS51186"/>
    </source>
</evidence>
<dbReference type="OrthoDB" id="1550635at2"/>
<comment type="caution">
    <text evidence="2">The sequence shown here is derived from an EMBL/GenBank/DDBJ whole genome shotgun (WGS) entry which is preliminary data.</text>
</comment>
<keyword evidence="2" id="KW-0378">Hydrolase</keyword>
<sequence length="327" mass="38120">MKFTNLMQDQIEDVISIVKMNYQKARENLPLLSDKYENREIIKKIITELNPNHFIVATIDGKVVGFITAYYIDEFKGTVRGALSLPHMHGVKVGYDQSKIYNLLYKEASMRWTNKECYTHCMLVYNGDYDTLNTWFYNGFGLLVIDAVRDLNCIPLPDIKDDITIRQANPYDVPRMVSLLQGIKRHLKSAPIFLTVDDEEDSDLIKEYLDWTLKESNNLWIAEQNNQIIGYLKTNTTEINQDELQDGETLGINGAYVLPEFRGKHIMSRLINLALLWAKENGLKRCSTDFETANLEGRSYWLKHFKPYSYGLIRRIDERNHLRFKKA</sequence>
<organism evidence="2 3">
    <name type="scientific">Haloplasma contractile SSD-17B</name>
    <dbReference type="NCBI Taxonomy" id="1033810"/>
    <lineage>
        <taxon>Bacteria</taxon>
        <taxon>Bacillati</taxon>
        <taxon>Mycoplasmatota</taxon>
        <taxon>Mollicutes</taxon>
        <taxon>Haloplasmatales</taxon>
        <taxon>Haloplasmataceae</taxon>
        <taxon>Haloplasma</taxon>
    </lineage>
</organism>
<accession>F7Q211</accession>
<gene>
    <name evidence="2" type="ORF">HLPCO_001708</name>
</gene>
<dbReference type="InterPro" id="IPR016181">
    <property type="entry name" value="Acyl_CoA_acyltransferase"/>
</dbReference>
<keyword evidence="3" id="KW-1185">Reference proteome</keyword>
<dbReference type="Gene3D" id="3.40.630.30">
    <property type="match status" value="2"/>
</dbReference>
<proteinExistence type="predicted"/>
<dbReference type="SUPFAM" id="SSF55729">
    <property type="entry name" value="Acyl-CoA N-acyltransferases (Nat)"/>
    <property type="match status" value="2"/>
</dbReference>
<dbReference type="GO" id="GO:0016747">
    <property type="term" value="F:acyltransferase activity, transferring groups other than amino-acyl groups"/>
    <property type="evidence" value="ECO:0007669"/>
    <property type="project" value="InterPro"/>
</dbReference>
<dbReference type="InParanoid" id="F7Q211"/>
<name>F7Q211_9MOLU</name>
<dbReference type="STRING" id="1033810.HLPCO_001708"/>
<dbReference type="InterPro" id="IPR000182">
    <property type="entry name" value="GNAT_dom"/>
</dbReference>
<reference evidence="2 3" key="2">
    <citation type="journal article" date="2013" name="PLoS ONE">
        <title>INDIGO - INtegrated Data Warehouse of MIcrobial GenOmes with Examples from the Red Sea Extremophiles.</title>
        <authorList>
            <person name="Alam I."/>
            <person name="Antunes A."/>
            <person name="Kamau A.A."/>
            <person name="Ba Alawi W."/>
            <person name="Kalkatawi M."/>
            <person name="Stingl U."/>
            <person name="Bajic V.B."/>
        </authorList>
    </citation>
    <scope>NUCLEOTIDE SEQUENCE [LARGE SCALE GENOMIC DNA]</scope>
    <source>
        <strain evidence="2 3">SSD-17B</strain>
    </source>
</reference>
<dbReference type="CDD" id="cd04301">
    <property type="entry name" value="NAT_SF"/>
    <property type="match status" value="1"/>
</dbReference>
<dbReference type="PROSITE" id="PS51186">
    <property type="entry name" value="GNAT"/>
    <property type="match status" value="1"/>
</dbReference>
<protein>
    <submittedName>
        <fullName evidence="2">Protease synthase protein</fullName>
    </submittedName>
</protein>
<dbReference type="RefSeq" id="WP_008825182.1">
    <property type="nucleotide sequence ID" value="NZ_AFNU02000005.1"/>
</dbReference>
<dbReference type="Proteomes" id="UP000005707">
    <property type="component" value="Unassembled WGS sequence"/>
</dbReference>
<evidence type="ECO:0000313" key="2">
    <source>
        <dbReference type="EMBL" id="ERJ12181.1"/>
    </source>
</evidence>
<dbReference type="Pfam" id="PF00583">
    <property type="entry name" value="Acetyltransf_1"/>
    <property type="match status" value="1"/>
</dbReference>
<keyword evidence="2" id="KW-0645">Protease</keyword>
<feature type="domain" description="N-acetyltransferase" evidence="1">
    <location>
        <begin position="163"/>
        <end position="327"/>
    </location>
</feature>